<feature type="compositionally biased region" description="Polar residues" evidence="1">
    <location>
        <begin position="58"/>
        <end position="72"/>
    </location>
</feature>
<name>A0A3M7QCW2_BRAPC</name>
<keyword evidence="3" id="KW-1185">Reference proteome</keyword>
<reference evidence="2 3" key="1">
    <citation type="journal article" date="2018" name="Sci. Rep.">
        <title>Genomic signatures of local adaptation to the degree of environmental predictability in rotifers.</title>
        <authorList>
            <person name="Franch-Gras L."/>
            <person name="Hahn C."/>
            <person name="Garcia-Roger E.M."/>
            <person name="Carmona M.J."/>
            <person name="Serra M."/>
            <person name="Gomez A."/>
        </authorList>
    </citation>
    <scope>NUCLEOTIDE SEQUENCE [LARGE SCALE GENOMIC DNA]</scope>
    <source>
        <strain evidence="2">HYR1</strain>
    </source>
</reference>
<organism evidence="2 3">
    <name type="scientific">Brachionus plicatilis</name>
    <name type="common">Marine rotifer</name>
    <name type="synonym">Brachionus muelleri</name>
    <dbReference type="NCBI Taxonomy" id="10195"/>
    <lineage>
        <taxon>Eukaryota</taxon>
        <taxon>Metazoa</taxon>
        <taxon>Spiralia</taxon>
        <taxon>Gnathifera</taxon>
        <taxon>Rotifera</taxon>
        <taxon>Eurotatoria</taxon>
        <taxon>Monogononta</taxon>
        <taxon>Pseudotrocha</taxon>
        <taxon>Ploima</taxon>
        <taxon>Brachionidae</taxon>
        <taxon>Brachionus</taxon>
    </lineage>
</organism>
<accession>A0A3M7QCW2</accession>
<dbReference type="AlphaFoldDB" id="A0A3M7QCW2"/>
<evidence type="ECO:0000256" key="1">
    <source>
        <dbReference type="SAM" id="MobiDB-lite"/>
    </source>
</evidence>
<protein>
    <submittedName>
        <fullName evidence="2">Uncharacterized protein</fullName>
    </submittedName>
</protein>
<sequence>MFSSDFESFGYEIGSMFEFKKNSENKKLNSNPNIPNQILETIRSSNKQIIGTEETDENPMTTFNSLLNKKQY</sequence>
<evidence type="ECO:0000313" key="3">
    <source>
        <dbReference type="Proteomes" id="UP000276133"/>
    </source>
</evidence>
<feature type="region of interest" description="Disordered" evidence="1">
    <location>
        <begin position="50"/>
        <end position="72"/>
    </location>
</feature>
<dbReference type="Proteomes" id="UP000276133">
    <property type="component" value="Unassembled WGS sequence"/>
</dbReference>
<evidence type="ECO:0000313" key="2">
    <source>
        <dbReference type="EMBL" id="RNA09052.1"/>
    </source>
</evidence>
<comment type="caution">
    <text evidence="2">The sequence shown here is derived from an EMBL/GenBank/DDBJ whole genome shotgun (WGS) entry which is preliminary data.</text>
</comment>
<proteinExistence type="predicted"/>
<gene>
    <name evidence="2" type="ORF">BpHYR1_048713</name>
</gene>
<dbReference type="EMBL" id="REGN01006559">
    <property type="protein sequence ID" value="RNA09052.1"/>
    <property type="molecule type" value="Genomic_DNA"/>
</dbReference>